<evidence type="ECO:0000256" key="9">
    <source>
        <dbReference type="ARBA" id="ARBA00022982"/>
    </source>
</evidence>
<dbReference type="PANTHER" id="PTHR20900">
    <property type="entry name" value="NADH:UBIQUINONE OXIDOREDUCTASE B18-LIKE SUBUNIT"/>
    <property type="match status" value="1"/>
</dbReference>
<accession>A0A553QBN4</accession>
<evidence type="ECO:0000256" key="14">
    <source>
        <dbReference type="ARBA" id="ARBA00030710"/>
    </source>
</evidence>
<evidence type="ECO:0000256" key="12">
    <source>
        <dbReference type="ARBA" id="ARBA00023157"/>
    </source>
</evidence>
<evidence type="ECO:0000256" key="8">
    <source>
        <dbReference type="ARBA" id="ARBA00022792"/>
    </source>
</evidence>
<keyword evidence="10" id="KW-0496">Mitochondrion</keyword>
<dbReference type="GO" id="GO:0005743">
    <property type="term" value="C:mitochondrial inner membrane"/>
    <property type="evidence" value="ECO:0007669"/>
    <property type="project" value="UniProtKB-SubCell"/>
</dbReference>
<keyword evidence="11" id="KW-0472">Membrane</keyword>
<evidence type="ECO:0000313" key="15">
    <source>
        <dbReference type="EMBL" id="TRY87336.1"/>
    </source>
</evidence>
<evidence type="ECO:0000256" key="6">
    <source>
        <dbReference type="ARBA" id="ARBA00022448"/>
    </source>
</evidence>
<keyword evidence="7" id="KW-0679">Respiratory chain</keyword>
<keyword evidence="12" id="KW-1015">Disulfide bond</keyword>
<comment type="function">
    <text evidence="1">Accessory subunit of the mitochondrial membrane respiratory chain NADH dehydrogenase (Complex I), that is believed not to be involved in catalysis. Complex I functions in the transfer of electrons from NADH to the respiratory chain. The immediate electron acceptor for the enzyme is believed to be ubiquinone.</text>
</comment>
<proteinExistence type="inferred from homology"/>
<dbReference type="AlphaFoldDB" id="A0A553QBN4"/>
<dbReference type="OrthoDB" id="268414at2759"/>
<evidence type="ECO:0000256" key="2">
    <source>
        <dbReference type="ARBA" id="ARBA00004569"/>
    </source>
</evidence>
<evidence type="ECO:0000256" key="3">
    <source>
        <dbReference type="ARBA" id="ARBA00004637"/>
    </source>
</evidence>
<dbReference type="STRING" id="623744.A0A553QBN4"/>
<evidence type="ECO:0000256" key="1">
    <source>
        <dbReference type="ARBA" id="ARBA00003195"/>
    </source>
</evidence>
<reference evidence="15 16" key="1">
    <citation type="journal article" date="2019" name="Sci. Data">
        <title>Hybrid genome assembly and annotation of Danionella translucida.</title>
        <authorList>
            <person name="Kadobianskyi M."/>
            <person name="Schulze L."/>
            <person name="Schuelke M."/>
            <person name="Judkewitz B."/>
        </authorList>
    </citation>
    <scope>NUCLEOTIDE SEQUENCE [LARGE SCALE GENOMIC DNA]</scope>
    <source>
        <strain evidence="15 16">Bolton</strain>
    </source>
</reference>
<evidence type="ECO:0000256" key="11">
    <source>
        <dbReference type="ARBA" id="ARBA00023136"/>
    </source>
</evidence>
<dbReference type="EMBL" id="SRMA01026137">
    <property type="protein sequence ID" value="TRY87336.1"/>
    <property type="molecule type" value="Genomic_DNA"/>
</dbReference>
<evidence type="ECO:0000256" key="4">
    <source>
        <dbReference type="ARBA" id="ARBA00008006"/>
    </source>
</evidence>
<comment type="similarity">
    <text evidence="4">Belongs to the complex I NDUFB7 subunit family.</text>
</comment>
<keyword evidence="9" id="KW-0249">Electron transport</keyword>
<evidence type="ECO:0000313" key="16">
    <source>
        <dbReference type="Proteomes" id="UP000316079"/>
    </source>
</evidence>
<dbReference type="InterPro" id="IPR008698">
    <property type="entry name" value="NDUB7"/>
</dbReference>
<keyword evidence="6" id="KW-0813">Transport</keyword>
<evidence type="ECO:0000256" key="13">
    <source>
        <dbReference type="ARBA" id="ARBA00030188"/>
    </source>
</evidence>
<gene>
    <name evidence="15" type="ORF">DNTS_017210</name>
</gene>
<keyword evidence="16" id="KW-1185">Reference proteome</keyword>
<dbReference type="PANTHER" id="PTHR20900:SF0">
    <property type="entry name" value="NADH DEHYDROGENASE [UBIQUINONE] 1 BETA SUBCOMPLEX SUBUNIT 7"/>
    <property type="match status" value="1"/>
</dbReference>
<dbReference type="GO" id="GO:0005758">
    <property type="term" value="C:mitochondrial intermembrane space"/>
    <property type="evidence" value="ECO:0007669"/>
    <property type="project" value="UniProtKB-SubCell"/>
</dbReference>
<dbReference type="PROSITE" id="PS51808">
    <property type="entry name" value="CHCH"/>
    <property type="match status" value="1"/>
</dbReference>
<keyword evidence="8" id="KW-0999">Mitochondrion inner membrane</keyword>
<protein>
    <recommendedName>
        <fullName evidence="5">NADH dehydrogenase [ubiquinone] 1 beta subcomplex subunit 7</fullName>
    </recommendedName>
    <alternativeName>
        <fullName evidence="13">Complex I-B18</fullName>
    </alternativeName>
    <alternativeName>
        <fullName evidence="14">NADH-ubiquinone oxidoreductase B18 subunit</fullName>
    </alternativeName>
</protein>
<evidence type="ECO:0000256" key="5">
    <source>
        <dbReference type="ARBA" id="ARBA00018677"/>
    </source>
</evidence>
<comment type="subcellular location">
    <subcellularLocation>
        <location evidence="3">Mitochondrion inner membrane</location>
        <topology evidence="3">Peripheral membrane protein</topology>
    </subcellularLocation>
    <subcellularLocation>
        <location evidence="2">Mitochondrion intermembrane space</location>
    </subcellularLocation>
</comment>
<evidence type="ECO:0000256" key="7">
    <source>
        <dbReference type="ARBA" id="ARBA00022660"/>
    </source>
</evidence>
<evidence type="ECO:0000256" key="10">
    <source>
        <dbReference type="ARBA" id="ARBA00023128"/>
    </source>
</evidence>
<comment type="caution">
    <text evidence="15">The sequence shown here is derived from an EMBL/GenBank/DDBJ whole genome shotgun (WGS) entry which is preliminary data.</text>
</comment>
<sequence>MGSHLVRAYITETDTEPKANFTPSYDPQLGFEDRKERVMVASQEQMRNAMLPLKQRDYCAHHLLMFMKCRRDYFPNIFACKDERHDWDLCEHKDYVMRLKEYERERRLNKRKKRIEEKAD</sequence>
<dbReference type="Proteomes" id="UP000316079">
    <property type="component" value="Unassembled WGS sequence"/>
</dbReference>
<dbReference type="Pfam" id="PF05676">
    <property type="entry name" value="NDUF_B7"/>
    <property type="match status" value="1"/>
</dbReference>
<name>A0A553QBN4_9TELE</name>
<organism evidence="15 16">
    <name type="scientific">Danionella cerebrum</name>
    <dbReference type="NCBI Taxonomy" id="2873325"/>
    <lineage>
        <taxon>Eukaryota</taxon>
        <taxon>Metazoa</taxon>
        <taxon>Chordata</taxon>
        <taxon>Craniata</taxon>
        <taxon>Vertebrata</taxon>
        <taxon>Euteleostomi</taxon>
        <taxon>Actinopterygii</taxon>
        <taxon>Neopterygii</taxon>
        <taxon>Teleostei</taxon>
        <taxon>Ostariophysi</taxon>
        <taxon>Cypriniformes</taxon>
        <taxon>Danionidae</taxon>
        <taxon>Danioninae</taxon>
        <taxon>Danionella</taxon>
    </lineage>
</organism>